<dbReference type="PROSITE" id="PS50850">
    <property type="entry name" value="MFS"/>
    <property type="match status" value="1"/>
</dbReference>
<sequence length="438" mass="44940">MSSPCVSTRLPSRRWLILAVGVAANTAFSATFNGLPTAAIALRAQFGLDAVQLGWLLGAMGLGIAVSELPWGALTDRWGDRPVLITGLGGTALMLGVLAWASAAVPGGSGARVALGAGLFVLGVFGGSVNGASGRAILQNFPPHERGMAMSVRQTAIPLGGALGALLLPVLCNRYGMAAGFTMLAALTAGSLAAVVIWLKEAAPVSGSSPADERHRVGRKTLLASADGPRAALRDREIWRLALGTGLLCAPQFAVLAFGVLFLHDHAGLSAAHAALVIVALQVASMVARILCGRRSDRRGDRRAFLRRACLLNAAVFAVLGLSAFDPVARVMHGVPGGGAAFCVLMLFLSGVCISAWHGVAYAEVGGVAGVNRAGTALGITNTAVFLANFAAPVACAQFLTHLGWPAVWLAAAVCALSVRPLFGGREQHERLAQGGDR</sequence>
<dbReference type="InterPro" id="IPR011701">
    <property type="entry name" value="MFS"/>
</dbReference>
<feature type="transmembrane region" description="Helical" evidence="4">
    <location>
        <begin position="304"/>
        <end position="325"/>
    </location>
</feature>
<dbReference type="AlphaFoldDB" id="A0A1H2PKJ4"/>
<dbReference type="Proteomes" id="UP000243719">
    <property type="component" value="Unassembled WGS sequence"/>
</dbReference>
<keyword evidence="7" id="KW-1185">Reference proteome</keyword>
<feature type="transmembrane region" description="Helical" evidence="4">
    <location>
        <begin position="83"/>
        <end position="101"/>
    </location>
</feature>
<dbReference type="GO" id="GO:0022857">
    <property type="term" value="F:transmembrane transporter activity"/>
    <property type="evidence" value="ECO:0007669"/>
    <property type="project" value="InterPro"/>
</dbReference>
<dbReference type="EMBL" id="FNLO01000001">
    <property type="protein sequence ID" value="SDV46469.1"/>
    <property type="molecule type" value="Genomic_DNA"/>
</dbReference>
<proteinExistence type="predicted"/>
<feature type="transmembrane region" description="Helical" evidence="4">
    <location>
        <begin position="406"/>
        <end position="423"/>
    </location>
</feature>
<evidence type="ECO:0000256" key="2">
    <source>
        <dbReference type="ARBA" id="ARBA00022989"/>
    </source>
</evidence>
<name>A0A1H2PKJ4_9BURK</name>
<gene>
    <name evidence="6" type="ORF">SAMN05216551_101360</name>
</gene>
<feature type="transmembrane region" description="Helical" evidence="4">
    <location>
        <begin position="113"/>
        <end position="138"/>
    </location>
</feature>
<organism evidence="6 7">
    <name type="scientific">Chitinasiproducens palmae</name>
    <dbReference type="NCBI Taxonomy" id="1770053"/>
    <lineage>
        <taxon>Bacteria</taxon>
        <taxon>Pseudomonadati</taxon>
        <taxon>Pseudomonadota</taxon>
        <taxon>Betaproteobacteria</taxon>
        <taxon>Burkholderiales</taxon>
        <taxon>Burkholderiaceae</taxon>
        <taxon>Chitinasiproducens</taxon>
    </lineage>
</organism>
<reference evidence="7" key="1">
    <citation type="submission" date="2016-09" db="EMBL/GenBank/DDBJ databases">
        <authorList>
            <person name="Varghese N."/>
            <person name="Submissions S."/>
        </authorList>
    </citation>
    <scope>NUCLEOTIDE SEQUENCE [LARGE SCALE GENOMIC DNA]</scope>
    <source>
        <strain evidence="7">JS23</strain>
    </source>
</reference>
<dbReference type="PROSITE" id="PS51318">
    <property type="entry name" value="TAT"/>
    <property type="match status" value="1"/>
</dbReference>
<feature type="transmembrane region" description="Helical" evidence="4">
    <location>
        <begin position="150"/>
        <end position="171"/>
    </location>
</feature>
<feature type="transmembrane region" description="Helical" evidence="4">
    <location>
        <begin position="375"/>
        <end position="400"/>
    </location>
</feature>
<feature type="transmembrane region" description="Helical" evidence="4">
    <location>
        <begin position="269"/>
        <end position="292"/>
    </location>
</feature>
<dbReference type="InterPro" id="IPR052952">
    <property type="entry name" value="MFS-Transporter"/>
</dbReference>
<dbReference type="InterPro" id="IPR006311">
    <property type="entry name" value="TAT_signal"/>
</dbReference>
<keyword evidence="2 4" id="KW-1133">Transmembrane helix</keyword>
<dbReference type="OrthoDB" id="8628659at2"/>
<feature type="transmembrane region" description="Helical" evidence="4">
    <location>
        <begin position="337"/>
        <end position="363"/>
    </location>
</feature>
<keyword evidence="1 4" id="KW-0812">Transmembrane</keyword>
<evidence type="ECO:0000259" key="5">
    <source>
        <dbReference type="PROSITE" id="PS50850"/>
    </source>
</evidence>
<feature type="transmembrane region" description="Helical" evidence="4">
    <location>
        <begin position="53"/>
        <end position="71"/>
    </location>
</feature>
<dbReference type="InterPro" id="IPR036259">
    <property type="entry name" value="MFS_trans_sf"/>
</dbReference>
<feature type="transmembrane region" description="Helical" evidence="4">
    <location>
        <begin position="238"/>
        <end position="263"/>
    </location>
</feature>
<dbReference type="Pfam" id="PF07690">
    <property type="entry name" value="MFS_1"/>
    <property type="match status" value="1"/>
</dbReference>
<dbReference type="InterPro" id="IPR020846">
    <property type="entry name" value="MFS_dom"/>
</dbReference>
<dbReference type="Gene3D" id="1.20.1250.20">
    <property type="entry name" value="MFS general substrate transporter like domains"/>
    <property type="match status" value="2"/>
</dbReference>
<evidence type="ECO:0000256" key="1">
    <source>
        <dbReference type="ARBA" id="ARBA00022692"/>
    </source>
</evidence>
<evidence type="ECO:0000256" key="3">
    <source>
        <dbReference type="ARBA" id="ARBA00023136"/>
    </source>
</evidence>
<evidence type="ECO:0000313" key="7">
    <source>
        <dbReference type="Proteomes" id="UP000243719"/>
    </source>
</evidence>
<protein>
    <submittedName>
        <fullName evidence="6">Sugar phosphate permease</fullName>
    </submittedName>
</protein>
<evidence type="ECO:0000313" key="6">
    <source>
        <dbReference type="EMBL" id="SDV46469.1"/>
    </source>
</evidence>
<evidence type="ECO:0000256" key="4">
    <source>
        <dbReference type="SAM" id="Phobius"/>
    </source>
</evidence>
<dbReference type="PANTHER" id="PTHR23527:SF1">
    <property type="entry name" value="BLL3282 PROTEIN"/>
    <property type="match status" value="1"/>
</dbReference>
<feature type="domain" description="Major facilitator superfamily (MFS) profile" evidence="5">
    <location>
        <begin position="17"/>
        <end position="430"/>
    </location>
</feature>
<keyword evidence="3 4" id="KW-0472">Membrane</keyword>
<dbReference type="SUPFAM" id="SSF103473">
    <property type="entry name" value="MFS general substrate transporter"/>
    <property type="match status" value="1"/>
</dbReference>
<feature type="transmembrane region" description="Helical" evidence="4">
    <location>
        <begin position="177"/>
        <end position="199"/>
    </location>
</feature>
<dbReference type="PANTHER" id="PTHR23527">
    <property type="entry name" value="BLL3282 PROTEIN"/>
    <property type="match status" value="1"/>
</dbReference>
<dbReference type="STRING" id="1770053.SAMN05216551_101360"/>
<accession>A0A1H2PKJ4</accession>